<proteinExistence type="predicted"/>
<accession>A0AC61NL54</accession>
<organism evidence="1 2">
    <name type="scientific">Halosquirtibacter laminarini</name>
    <dbReference type="NCBI Taxonomy" id="3374600"/>
    <lineage>
        <taxon>Bacteria</taxon>
        <taxon>Pseudomonadati</taxon>
        <taxon>Bacteroidota</taxon>
        <taxon>Bacteroidia</taxon>
        <taxon>Marinilabiliales</taxon>
        <taxon>Prolixibacteraceae</taxon>
        <taxon>Halosquirtibacter</taxon>
    </lineage>
</organism>
<protein>
    <submittedName>
        <fullName evidence="1">2-oxoacid:acceptor oxidoreductase subunit alpha</fullName>
    </submittedName>
</protein>
<name>A0AC61NL54_9BACT</name>
<reference evidence="1" key="1">
    <citation type="submission" date="2021-08" db="EMBL/GenBank/DDBJ databases">
        <title>Novel anaerobic bacterium isolated from sea squirt in East Sea, Republic of Korea.</title>
        <authorList>
            <person name="Nguyen T.H."/>
            <person name="Li Z."/>
            <person name="Lee Y.-J."/>
            <person name="Ko J."/>
            <person name="Kim S.-G."/>
        </authorList>
    </citation>
    <scope>NUCLEOTIDE SEQUENCE</scope>
    <source>
        <strain evidence="1">KCTC 25031</strain>
    </source>
</reference>
<dbReference type="EMBL" id="CP081303">
    <property type="protein sequence ID" value="QZE15690.1"/>
    <property type="molecule type" value="Genomic_DNA"/>
</dbReference>
<evidence type="ECO:0000313" key="1">
    <source>
        <dbReference type="EMBL" id="QZE15690.1"/>
    </source>
</evidence>
<sequence>MSTEAKIIELDEVAIRFSGDSGDGMQLTGTLFSDASALHGNDISTFPDFPSEIRAPQGTVGGVSGFQVHFGANKINTPGDLAQVLVAMNPAAIKANEKFIRLQGTIIYDSDSFTEKNLKKANFKTDEPFEELNLHDYRKLPVPISNLTKESLKEFGLDNKSVLRSKNMFALGLVCWMFNRPLDYIENFIEKKFAKKPTVVKANLKVLHDGFNYGMNMQHMTPRYVVNPAPIKKGTYRTVHGNQATAWGILAAAEKAKKPLFIGSYPITPATDILQELAARKDLGVKSFQAEDEIAGICTTIGAAFGGHFAVTSTSGPGLALKSEGIGLAVIAELPIVIINVQRGGPSTGLPTKTEQSDLLQALYGRNGESPLAVIAASSPSDSFYYAYMASKIAMERMTPVILLTDGFLGNGSQPMRLPRIADLPEITPSHAHNTETYQPYKRDEKTLAREWAYPGMKGFEHRIGGLEKGEDGNVSHDPANHQKMSDIRAEKVERIADMIPELEVYGNKEGGEVLVVGWGGTHGHLLSSVRELRADNIDVSLAHFNYIQPLPRNTEEILSRYKKVIVCELNNGQFALYLRNRLPHISFMQMNKLEGLPFTTDEIKTRVLKEMEGTLSC</sequence>
<evidence type="ECO:0000313" key="2">
    <source>
        <dbReference type="Proteomes" id="UP000826212"/>
    </source>
</evidence>
<gene>
    <name evidence="1" type="ORF">K4L44_07615</name>
</gene>
<dbReference type="Proteomes" id="UP000826212">
    <property type="component" value="Chromosome"/>
</dbReference>
<keyword evidence="2" id="KW-1185">Reference proteome</keyword>